<keyword evidence="1" id="KW-0732">Signal</keyword>
<name>A0ABT8ZZM9_9SPHN</name>
<reference evidence="2" key="1">
    <citation type="submission" date="2023-07" db="EMBL/GenBank/DDBJ databases">
        <authorList>
            <person name="Kim M.K."/>
        </authorList>
    </citation>
    <scope>NUCLEOTIDE SEQUENCE</scope>
    <source>
        <strain evidence="2">CA1-15</strain>
    </source>
</reference>
<accession>A0ABT8ZZM9</accession>
<protein>
    <submittedName>
        <fullName evidence="2">DUF2141 domain-containing protein</fullName>
    </submittedName>
</protein>
<feature type="signal peptide" evidence="1">
    <location>
        <begin position="1"/>
        <end position="28"/>
    </location>
</feature>
<organism evidence="2 3">
    <name type="scientific">Sphingomonas immobilis</name>
    <dbReference type="NCBI Taxonomy" id="3063997"/>
    <lineage>
        <taxon>Bacteria</taxon>
        <taxon>Pseudomonadati</taxon>
        <taxon>Pseudomonadota</taxon>
        <taxon>Alphaproteobacteria</taxon>
        <taxon>Sphingomonadales</taxon>
        <taxon>Sphingomonadaceae</taxon>
        <taxon>Sphingomonas</taxon>
    </lineage>
</organism>
<comment type="caution">
    <text evidence="2">The sequence shown here is derived from an EMBL/GenBank/DDBJ whole genome shotgun (WGS) entry which is preliminary data.</text>
</comment>
<keyword evidence="3" id="KW-1185">Reference proteome</keyword>
<dbReference type="EMBL" id="JAUQSZ010000007">
    <property type="protein sequence ID" value="MDO7843040.1"/>
    <property type="molecule type" value="Genomic_DNA"/>
</dbReference>
<gene>
    <name evidence="2" type="ORF">Q5H94_11960</name>
</gene>
<sequence>MLNTKTLRGSALVGPAGLLMLAPLVTGAAESPSVLHIDFTNLRTAKGVVHLDVCTKAQFLKECPISADTPSKIGGVRLTVKGLPAGTYAIQAFLDENGNKKVDRGLFGMPKEGVGFSNDAKITFGPPSWKDAAFTTNGAEQTIHIKMRYFLGGENPR</sequence>
<evidence type="ECO:0000256" key="1">
    <source>
        <dbReference type="SAM" id="SignalP"/>
    </source>
</evidence>
<dbReference type="Proteomes" id="UP001176468">
    <property type="component" value="Unassembled WGS sequence"/>
</dbReference>
<feature type="chain" id="PRO_5046588185" evidence="1">
    <location>
        <begin position="29"/>
        <end position="157"/>
    </location>
</feature>
<evidence type="ECO:0000313" key="3">
    <source>
        <dbReference type="Proteomes" id="UP001176468"/>
    </source>
</evidence>
<evidence type="ECO:0000313" key="2">
    <source>
        <dbReference type="EMBL" id="MDO7843040.1"/>
    </source>
</evidence>
<dbReference type="InterPro" id="IPR018673">
    <property type="entry name" value="DUF2141"/>
</dbReference>
<proteinExistence type="predicted"/>
<dbReference type="Pfam" id="PF09912">
    <property type="entry name" value="DUF2141"/>
    <property type="match status" value="1"/>
</dbReference>